<feature type="compositionally biased region" description="Basic and acidic residues" evidence="1">
    <location>
        <begin position="51"/>
        <end position="75"/>
    </location>
</feature>
<organism evidence="2 3">
    <name type="scientific">Mesorhabditis spiculigera</name>
    <dbReference type="NCBI Taxonomy" id="96644"/>
    <lineage>
        <taxon>Eukaryota</taxon>
        <taxon>Metazoa</taxon>
        <taxon>Ecdysozoa</taxon>
        <taxon>Nematoda</taxon>
        <taxon>Chromadorea</taxon>
        <taxon>Rhabditida</taxon>
        <taxon>Rhabditina</taxon>
        <taxon>Rhabditomorpha</taxon>
        <taxon>Rhabditoidea</taxon>
        <taxon>Rhabditidae</taxon>
        <taxon>Mesorhabditinae</taxon>
        <taxon>Mesorhabditis</taxon>
    </lineage>
</organism>
<evidence type="ECO:0000313" key="2">
    <source>
        <dbReference type="EMBL" id="CAJ0563406.1"/>
    </source>
</evidence>
<accession>A0AA36FSP6</accession>
<comment type="caution">
    <text evidence="2">The sequence shown here is derived from an EMBL/GenBank/DDBJ whole genome shotgun (WGS) entry which is preliminary data.</text>
</comment>
<reference evidence="2" key="1">
    <citation type="submission" date="2023-06" db="EMBL/GenBank/DDBJ databases">
        <authorList>
            <person name="Delattre M."/>
        </authorList>
    </citation>
    <scope>NUCLEOTIDE SEQUENCE</scope>
    <source>
        <strain evidence="2">AF72</strain>
    </source>
</reference>
<feature type="non-terminal residue" evidence="2">
    <location>
        <position position="88"/>
    </location>
</feature>
<dbReference type="EMBL" id="CATQJA010000711">
    <property type="protein sequence ID" value="CAJ0563406.1"/>
    <property type="molecule type" value="Genomic_DNA"/>
</dbReference>
<dbReference type="Proteomes" id="UP001177023">
    <property type="component" value="Unassembled WGS sequence"/>
</dbReference>
<proteinExistence type="predicted"/>
<protein>
    <submittedName>
        <fullName evidence="2">Uncharacterized protein</fullName>
    </submittedName>
</protein>
<sequence>MRLQLILGLFLVVHLANGQAAPNTDTPPAASPEDEQPDDTEDAPFQFTEEAAFHDMKTLPQVPEDKKKPEKDSHEPTGAPPMHEVFDV</sequence>
<feature type="compositionally biased region" description="Acidic residues" evidence="1">
    <location>
        <begin position="32"/>
        <end position="42"/>
    </location>
</feature>
<gene>
    <name evidence="2" type="ORF">MSPICULIGERA_LOCUS2429</name>
</gene>
<evidence type="ECO:0000256" key="1">
    <source>
        <dbReference type="SAM" id="MobiDB-lite"/>
    </source>
</evidence>
<keyword evidence="3" id="KW-1185">Reference proteome</keyword>
<name>A0AA36FSP6_9BILA</name>
<evidence type="ECO:0000313" key="3">
    <source>
        <dbReference type="Proteomes" id="UP001177023"/>
    </source>
</evidence>
<dbReference type="AlphaFoldDB" id="A0AA36FSP6"/>
<feature type="region of interest" description="Disordered" evidence="1">
    <location>
        <begin position="19"/>
        <end position="88"/>
    </location>
</feature>